<accession>A0ABR7FVB0</accession>
<keyword evidence="3" id="KW-1185">Reference proteome</keyword>
<dbReference type="Proteomes" id="UP000635828">
    <property type="component" value="Unassembled WGS sequence"/>
</dbReference>
<reference evidence="2 3" key="1">
    <citation type="submission" date="2020-08" db="EMBL/GenBank/DDBJ databases">
        <title>Genome public.</title>
        <authorList>
            <person name="Liu C."/>
            <person name="Sun Q."/>
        </authorList>
    </citation>
    <scope>NUCLEOTIDE SEQUENCE [LARGE SCALE GENOMIC DNA]</scope>
    <source>
        <strain evidence="2 3">NSJ-7</strain>
    </source>
</reference>
<dbReference type="RefSeq" id="WP_024727130.1">
    <property type="nucleotide sequence ID" value="NZ_JACOOS010000032.1"/>
</dbReference>
<dbReference type="EMBL" id="JACOOS010000032">
    <property type="protein sequence ID" value="MBC5679139.1"/>
    <property type="molecule type" value="Genomic_DNA"/>
</dbReference>
<keyword evidence="1" id="KW-0812">Transmembrane</keyword>
<sequence>MKEKKKGGCLKTLLIIFGVLIVIGVIASIFGNDEDDTKQNSKSNNKVTTEKITESTTERKVELVNFSKTFSPGYYTAGYDFPSGTYNLKATFGGGNVISEGAGLNLIMGLKSDDMYTKTYNNASFSEGDIVQIASTLKLKFKTTEKVEKKKLLKYGRKGEKKTLSPGKYLVGKDIKQGIYDITLVNGSGNVISDDGVLNEIMGSGDTSMYVKKFMHAPLQDGTTVEIDGVTVKISPSK</sequence>
<keyword evidence="1" id="KW-1133">Transmembrane helix</keyword>
<protein>
    <recommendedName>
        <fullName evidence="4">Lipoprotein</fullName>
    </recommendedName>
</protein>
<organism evidence="2 3">
    <name type="scientific">Anaerostipes hominis</name>
    <name type="common">ex Liu et al. 2021</name>
    <dbReference type="NCBI Taxonomy" id="2763018"/>
    <lineage>
        <taxon>Bacteria</taxon>
        <taxon>Bacillati</taxon>
        <taxon>Bacillota</taxon>
        <taxon>Clostridia</taxon>
        <taxon>Lachnospirales</taxon>
        <taxon>Lachnospiraceae</taxon>
        <taxon>Anaerostipes</taxon>
    </lineage>
</organism>
<comment type="caution">
    <text evidence="2">The sequence shown here is derived from an EMBL/GenBank/DDBJ whole genome shotgun (WGS) entry which is preliminary data.</text>
</comment>
<keyword evidence="1" id="KW-0472">Membrane</keyword>
<gene>
    <name evidence="2" type="ORF">H8S22_16730</name>
</gene>
<evidence type="ECO:0000313" key="3">
    <source>
        <dbReference type="Proteomes" id="UP000635828"/>
    </source>
</evidence>
<evidence type="ECO:0000313" key="2">
    <source>
        <dbReference type="EMBL" id="MBC5679139.1"/>
    </source>
</evidence>
<feature type="transmembrane region" description="Helical" evidence="1">
    <location>
        <begin position="12"/>
        <end position="31"/>
    </location>
</feature>
<evidence type="ECO:0008006" key="4">
    <source>
        <dbReference type="Google" id="ProtNLM"/>
    </source>
</evidence>
<name>A0ABR7FVB0_9FIRM</name>
<proteinExistence type="predicted"/>
<evidence type="ECO:0000256" key="1">
    <source>
        <dbReference type="SAM" id="Phobius"/>
    </source>
</evidence>